<sequence length="46" mass="5505">MSDEEQSQNENKETQGKKKRKEVYVEPIHVGDERGNYRRHLLDTCE</sequence>
<organism evidence="2 3">
    <name type="scientific">Methanohalobium evestigatum (strain ATCC BAA-1072 / DSM 3721 / NBRC 107634 / OCM 161 / Z-7303)</name>
    <dbReference type="NCBI Taxonomy" id="644295"/>
    <lineage>
        <taxon>Archaea</taxon>
        <taxon>Methanobacteriati</taxon>
        <taxon>Methanobacteriota</taxon>
        <taxon>Stenosarchaea group</taxon>
        <taxon>Methanomicrobia</taxon>
        <taxon>Methanosarcinales</taxon>
        <taxon>Methanosarcinaceae</taxon>
        <taxon>Methanohalobium</taxon>
    </lineage>
</organism>
<proteinExistence type="predicted"/>
<name>D7E6X3_METEZ</name>
<dbReference type="RefSeq" id="WP_013194165.1">
    <property type="nucleotide sequence ID" value="NC_014253.1"/>
</dbReference>
<dbReference type="Proteomes" id="UP000000391">
    <property type="component" value="Chromosome"/>
</dbReference>
<evidence type="ECO:0000256" key="1">
    <source>
        <dbReference type="SAM" id="MobiDB-lite"/>
    </source>
</evidence>
<dbReference type="AlphaFoldDB" id="D7E6X3"/>
<gene>
    <name evidence="2" type="ordered locus">Metev_0695</name>
</gene>
<evidence type="ECO:0000313" key="3">
    <source>
        <dbReference type="Proteomes" id="UP000000391"/>
    </source>
</evidence>
<dbReference type="KEGG" id="mev:Metev_0695"/>
<dbReference type="GeneID" id="43316957"/>
<dbReference type="HOGENOM" id="CLU_3178560_0_0_2"/>
<dbReference type="STRING" id="644295.Metev_0695"/>
<keyword evidence="3" id="KW-1185">Reference proteome</keyword>
<dbReference type="EMBL" id="CP002069">
    <property type="protein sequence ID" value="ADI73597.1"/>
    <property type="molecule type" value="Genomic_DNA"/>
</dbReference>
<protein>
    <submittedName>
        <fullName evidence="2">Uncharacterized protein</fullName>
    </submittedName>
</protein>
<accession>D7E6X3</accession>
<feature type="region of interest" description="Disordered" evidence="1">
    <location>
        <begin position="1"/>
        <end position="26"/>
    </location>
</feature>
<evidence type="ECO:0000313" key="2">
    <source>
        <dbReference type="EMBL" id="ADI73597.1"/>
    </source>
</evidence>
<reference evidence="2 3" key="1">
    <citation type="submission" date="2010-06" db="EMBL/GenBank/DDBJ databases">
        <title>Complete sequence chromosome of Methanohalobium evestigatum Z-7303.</title>
        <authorList>
            <consortium name="US DOE Joint Genome Institute"/>
            <person name="Lucas S."/>
            <person name="Copeland A."/>
            <person name="Lapidus A."/>
            <person name="Cheng J.-F."/>
            <person name="Bruce D."/>
            <person name="Goodwin L."/>
            <person name="Pitluck S."/>
            <person name="Saunders E."/>
            <person name="Detter J.C."/>
            <person name="Han C."/>
            <person name="Tapia R."/>
            <person name="Land M."/>
            <person name="Hauser L."/>
            <person name="Kyrpides N."/>
            <person name="Mikhailova N."/>
            <person name="Sieprawska-Lupa M."/>
            <person name="Whitman W.B."/>
            <person name="Anderson I."/>
            <person name="Woyke T."/>
        </authorList>
    </citation>
    <scope>NUCLEOTIDE SEQUENCE [LARGE SCALE GENOMIC DNA]</scope>
    <source>
        <strain evidence="3">ATCC BAA-1072 / DSM 3721 / NBRC 107634 / OCM 161 / Z-7303</strain>
    </source>
</reference>